<dbReference type="PATRIC" id="fig|866895.3.peg.1414"/>
<protein>
    <submittedName>
        <fullName evidence="1">Uncharacterized protein</fullName>
    </submittedName>
</protein>
<dbReference type="EMBL" id="HE717023">
    <property type="protein sequence ID" value="CCG44751.1"/>
    <property type="molecule type" value="Genomic_DNA"/>
</dbReference>
<dbReference type="RefSeq" id="WP_014642652.1">
    <property type="nucleotide sequence ID" value="NC_017668.1"/>
</dbReference>
<organism evidence="1 2">
    <name type="scientific">Halobacillus halophilus (strain ATCC 35676 / DSM 2266 / JCM 20832 / KCTC 3685 / LMG 17431 / NBRC 102448 / NCIMB 2269)</name>
    <name type="common">Sporosarcina halophila</name>
    <dbReference type="NCBI Taxonomy" id="866895"/>
    <lineage>
        <taxon>Bacteria</taxon>
        <taxon>Bacillati</taxon>
        <taxon>Bacillota</taxon>
        <taxon>Bacilli</taxon>
        <taxon>Bacillales</taxon>
        <taxon>Bacillaceae</taxon>
        <taxon>Halobacillus</taxon>
    </lineage>
</organism>
<sequence length="130" mass="14892">MSFREEMLRALYQKHKEQVQLAPSVEQAIRNLKLHVGSFRNQSKKIAEIDSDFNVEIKDGIEGVLATIVYKDSSLKFLLESSEVMSVDINDTQVDVFVLDENGFTSSKYGKEYDISMLDDYLAEAFKEKL</sequence>
<proteinExistence type="predicted"/>
<gene>
    <name evidence="1" type="ordered locus">HBHAL_2406</name>
</gene>
<keyword evidence="2" id="KW-1185">Reference proteome</keyword>
<dbReference type="Proteomes" id="UP000007397">
    <property type="component" value="Chromosome"/>
</dbReference>
<name>I0JKT1_HALH3</name>
<dbReference type="HOGENOM" id="CLU_1935100_0_0_9"/>
<reference evidence="1 2" key="1">
    <citation type="journal article" date="2013" name="Environ. Microbiol.">
        <title>Chloride and organic osmolytes: a hybrid strategy to cope with elevated salinities by the moderately halophilic, chloride-dependent bacterium Halobacillus halophilus.</title>
        <authorList>
            <person name="Saum S.H."/>
            <person name="Pfeiffer F."/>
            <person name="Palm P."/>
            <person name="Rampp M."/>
            <person name="Schuster S.C."/>
            <person name="Muller V."/>
            <person name="Oesterhelt D."/>
        </authorList>
    </citation>
    <scope>NUCLEOTIDE SEQUENCE [LARGE SCALE GENOMIC DNA]</scope>
    <source>
        <strain evidence="2">ATCC 35676 / DSM 2266 / JCM 20832 / KCTC 3685 / LMG 17431 / NBRC 102448 / NCIMB 2269</strain>
    </source>
</reference>
<evidence type="ECO:0000313" key="2">
    <source>
        <dbReference type="Proteomes" id="UP000007397"/>
    </source>
</evidence>
<accession>I0JKT1</accession>
<evidence type="ECO:0000313" key="1">
    <source>
        <dbReference type="EMBL" id="CCG44751.1"/>
    </source>
</evidence>
<dbReference type="AlphaFoldDB" id="I0JKT1"/>
<dbReference type="KEGG" id="hhd:HBHAL_2406"/>